<dbReference type="GO" id="GO:0008270">
    <property type="term" value="F:zinc ion binding"/>
    <property type="evidence" value="ECO:0007669"/>
    <property type="project" value="UniProtKB-KW"/>
</dbReference>
<reference evidence="3" key="1">
    <citation type="submission" date="2016-11" db="EMBL/GenBank/DDBJ databases">
        <authorList>
            <person name="Varghese N."/>
            <person name="Submissions S."/>
        </authorList>
    </citation>
    <scope>NUCLEOTIDE SEQUENCE [LARGE SCALE GENOMIC DNA]</scope>
    <source>
        <strain evidence="3">CGMCC 1.8995</strain>
    </source>
</reference>
<keyword evidence="2" id="KW-0862">Zinc</keyword>
<dbReference type="Pfam" id="PF13453">
    <property type="entry name" value="Zn_ribbon_TFIIB"/>
    <property type="match status" value="1"/>
</dbReference>
<keyword evidence="2" id="KW-0863">Zinc-finger</keyword>
<sequence length="122" mass="13790">MQCPKCSGTFVHVQTPLGVIERCQDCGGLWFDVLEHQDLKSIAKSIDTGDKTVGVKYNEIKNILCPVCPNTRMLNMVDSLQTHIRFESCPGCHGRFYDAGEFTDFATLRITDFLKRFGLLRT</sequence>
<dbReference type="STRING" id="634436.SAMN05216361_0395"/>
<proteinExistence type="predicted"/>
<dbReference type="EMBL" id="FQWD01000001">
    <property type="protein sequence ID" value="SHF78585.1"/>
    <property type="molecule type" value="Genomic_DNA"/>
</dbReference>
<feature type="domain" description="Transcription factor zinc-finger" evidence="1">
    <location>
        <begin position="2"/>
        <end position="40"/>
    </location>
</feature>
<name>A0A1M5EH65_9ALTE</name>
<keyword evidence="2" id="KW-0479">Metal-binding</keyword>
<protein>
    <submittedName>
        <fullName evidence="2">Transcription factor zinc-finger</fullName>
    </submittedName>
</protein>
<dbReference type="RefSeq" id="WP_073317006.1">
    <property type="nucleotide sequence ID" value="NZ_FQWD01000001.1"/>
</dbReference>
<dbReference type="Proteomes" id="UP000184520">
    <property type="component" value="Unassembled WGS sequence"/>
</dbReference>
<evidence type="ECO:0000313" key="3">
    <source>
        <dbReference type="Proteomes" id="UP000184520"/>
    </source>
</evidence>
<evidence type="ECO:0000259" key="1">
    <source>
        <dbReference type="Pfam" id="PF13453"/>
    </source>
</evidence>
<accession>A0A1M5EH65</accession>
<gene>
    <name evidence="2" type="ORF">SAMN05216361_0395</name>
</gene>
<organism evidence="2 3">
    <name type="scientific">Marisediminitalea aggregata</name>
    <dbReference type="NCBI Taxonomy" id="634436"/>
    <lineage>
        <taxon>Bacteria</taxon>
        <taxon>Pseudomonadati</taxon>
        <taxon>Pseudomonadota</taxon>
        <taxon>Gammaproteobacteria</taxon>
        <taxon>Alteromonadales</taxon>
        <taxon>Alteromonadaceae</taxon>
        <taxon>Marisediminitalea</taxon>
    </lineage>
</organism>
<evidence type="ECO:0000313" key="2">
    <source>
        <dbReference type="EMBL" id="SHF78585.1"/>
    </source>
</evidence>
<dbReference type="OrthoDB" id="9814037at2"/>
<dbReference type="InterPro" id="IPR027392">
    <property type="entry name" value="TF_Znf"/>
</dbReference>
<keyword evidence="3" id="KW-1185">Reference proteome</keyword>
<dbReference type="AlphaFoldDB" id="A0A1M5EH65"/>